<dbReference type="STRING" id="573061.Clocel_2240"/>
<name>D9SP15_CLOC7</name>
<proteinExistence type="predicted"/>
<protein>
    <submittedName>
        <fullName evidence="1">Uncharacterized protein</fullName>
    </submittedName>
</protein>
<dbReference type="AlphaFoldDB" id="D9SP15"/>
<gene>
    <name evidence="1" type="ordered locus">Clocel_2240</name>
</gene>
<evidence type="ECO:0000313" key="1">
    <source>
        <dbReference type="EMBL" id="ADL51980.1"/>
    </source>
</evidence>
<dbReference type="KEGG" id="ccb:Clocel_2240"/>
<dbReference type="HOGENOM" id="CLU_274718_0_0_9"/>
<keyword evidence="2" id="KW-1185">Reference proteome</keyword>
<organism evidence="1 2">
    <name type="scientific">Clostridium cellulovorans (strain ATCC 35296 / DSM 3052 / OCM 3 / 743B)</name>
    <dbReference type="NCBI Taxonomy" id="573061"/>
    <lineage>
        <taxon>Bacteria</taxon>
        <taxon>Bacillati</taxon>
        <taxon>Bacillota</taxon>
        <taxon>Clostridia</taxon>
        <taxon>Eubacteriales</taxon>
        <taxon>Clostridiaceae</taxon>
        <taxon>Clostridium</taxon>
    </lineage>
</organism>
<reference evidence="1 2" key="1">
    <citation type="submission" date="2010-08" db="EMBL/GenBank/DDBJ databases">
        <title>Complete sequence of Clostridium cellulovorans 743B.</title>
        <authorList>
            <consortium name="US DOE Joint Genome Institute"/>
            <person name="Lucas S."/>
            <person name="Copeland A."/>
            <person name="Lapidus A."/>
            <person name="Cheng J.-F."/>
            <person name="Bruce D."/>
            <person name="Goodwin L."/>
            <person name="Pitluck S."/>
            <person name="Chertkov O."/>
            <person name="Detter J.C."/>
            <person name="Han C."/>
            <person name="Tapia R."/>
            <person name="Land M."/>
            <person name="Hauser L."/>
            <person name="Chang Y.-J."/>
            <person name="Jeffries C."/>
            <person name="Kyrpides N."/>
            <person name="Ivanova N."/>
            <person name="Mikhailova N."/>
            <person name="Hemme C.L."/>
            <person name="Woyke T."/>
        </authorList>
    </citation>
    <scope>NUCLEOTIDE SEQUENCE [LARGE SCALE GENOMIC DNA]</scope>
    <source>
        <strain evidence="2">ATCC 35296 / DSM 3052 / OCM 3 / 743B</strain>
    </source>
</reference>
<dbReference type="EMBL" id="CP002160">
    <property type="protein sequence ID" value="ADL51980.1"/>
    <property type="molecule type" value="Genomic_DNA"/>
</dbReference>
<dbReference type="OrthoDB" id="1938824at2"/>
<dbReference type="Proteomes" id="UP000002730">
    <property type="component" value="Chromosome"/>
</dbReference>
<evidence type="ECO:0000313" key="2">
    <source>
        <dbReference type="Proteomes" id="UP000002730"/>
    </source>
</evidence>
<accession>D9SP15</accession>
<dbReference type="RefSeq" id="WP_010076795.1">
    <property type="nucleotide sequence ID" value="NC_014393.1"/>
</dbReference>
<sequence length="1165" mass="123294">MKKYFKKILALILVVVISNTFIINSYVSAQTVNYTYNINCGNASISDYQGAGIIGVDTNNLSPVNTAVKVLKGIKGNDLIEAEIQQIVDDLPNMITNSLALINQGSATMYDYSLLGITGVTSSNIVDVNDYLTGKNLTTVARVQANATVIITLIKNVNNGYATCSTYASLGITSVNADNFDLISFAIKNAKDTKGSDLVKSEIVYVVNNILSNFSTYLNAINTGQGSISDYTSLGITDVTQINLADVNDFVKGKDNSTLAKLQANVKLIVNALNNINNGSTTLTDYTTLGITKVNEDNVIAMSIAIKNAKVANGNNLTKLDIINVIDITILDLVDIKDRINNGQASLSDYTSIGIMGVTQINLVDVNDYVQGKDNSTLVKLQTNVTAIVKPLNSINNGSVTISDYTILGITTVNTENVTIISLAVKAEKVKNGSNLTKADIAKVVSDTIISINQSKIAINNGQGALADYTLIQIKGVTSLNLADVNQYVTGRDNTTLAKLQTNVSAIVTALNTISTGTATISNYTLLGITTVTTENLTPINIAAKNASTLKLSNLTKAEIVKIVADTIVDLNNSKTIINTGLGTIADYTLLGIKGVTVNNLLDVNDYVKGKDNSTIAKLQANVTTIANALNSINNGTATVVNYTTLGITTVNTDNLTPINLAVKNEIISKGSNLVRADIIKLVADTIIILNASKTNINNGAATLNDYILLGIKGVTDTNLTDVNSYVKGKDNTTLAKLQTNVTTVVNALNSINNGTAIVSNYTTIGILSVNTENLGPINLAVKDAKTLKGDNLLKVEIAKVVSDTIVNLNNAKTNINNGNGTIDDYTLVGIKGVTDINLPDVNSYVKGKDNTTVAKMQTNVTTIVTALNNINKGLGTISNYTTLGITTVNSETITPINVAIKNALPLYGSNLTKADIAVIVQDTTNSFNSSKSSIVNGNGTLDDYTFIGIKGVTEINLDDVNSYVVGKDNTTLAKLQTNVTTVVNALNSINNGSTVMTYYTTLNITAVNTENIGPISTAIRNMKTIKGSNLTISEIVQLVNDTITDLNGARSRIDQGQGILDDFTLVGIKGVTDINLSDVNDYVKTTDNTTVAKLQANVSIVVNSLNYINNGSLVINYYTTLSILSVNSTNIKAVSLAVKEAKAIKGSNLTKSEILAIVSGIVGV</sequence>
<dbReference type="eggNOG" id="COG4676">
    <property type="taxonomic scope" value="Bacteria"/>
</dbReference>